<comment type="function">
    <text evidence="9">Component of the transport system for branched-chain amino acids.</text>
</comment>
<dbReference type="AlphaFoldDB" id="A0A1Y2SDY1"/>
<evidence type="ECO:0000256" key="4">
    <source>
        <dbReference type="ARBA" id="ARBA00022475"/>
    </source>
</evidence>
<evidence type="ECO:0000256" key="8">
    <source>
        <dbReference type="ARBA" id="ARBA00023136"/>
    </source>
</evidence>
<feature type="transmembrane region" description="Helical" evidence="9">
    <location>
        <begin position="12"/>
        <end position="29"/>
    </location>
</feature>
<dbReference type="Proteomes" id="UP000194350">
    <property type="component" value="Unassembled WGS sequence"/>
</dbReference>
<keyword evidence="5 9" id="KW-0812">Transmembrane</keyword>
<dbReference type="PANTHER" id="PTHR30588">
    <property type="entry name" value="BRANCHED-CHAIN AMINO ACID TRANSPORT SYSTEM 2 CARRIER PROTEIN"/>
    <property type="match status" value="1"/>
</dbReference>
<evidence type="ECO:0000256" key="2">
    <source>
        <dbReference type="ARBA" id="ARBA00008540"/>
    </source>
</evidence>
<dbReference type="GO" id="GO:0015188">
    <property type="term" value="F:L-isoleucine transmembrane transporter activity"/>
    <property type="evidence" value="ECO:0007669"/>
    <property type="project" value="TreeGrafter"/>
</dbReference>
<dbReference type="GO" id="GO:0005304">
    <property type="term" value="F:L-valine transmembrane transporter activity"/>
    <property type="evidence" value="ECO:0007669"/>
    <property type="project" value="TreeGrafter"/>
</dbReference>
<dbReference type="GO" id="GO:0005886">
    <property type="term" value="C:plasma membrane"/>
    <property type="evidence" value="ECO:0007669"/>
    <property type="project" value="UniProtKB-SubCell"/>
</dbReference>
<evidence type="ECO:0000313" key="11">
    <source>
        <dbReference type="Proteomes" id="UP000194350"/>
    </source>
</evidence>
<dbReference type="EMBL" id="MUBJ01000006">
    <property type="protein sequence ID" value="OTA16827.1"/>
    <property type="molecule type" value="Genomic_DNA"/>
</dbReference>
<evidence type="ECO:0000256" key="7">
    <source>
        <dbReference type="ARBA" id="ARBA00022989"/>
    </source>
</evidence>
<protein>
    <recommendedName>
        <fullName evidence="9">Branched-chain amino acid transport system carrier protein</fullName>
    </recommendedName>
</protein>
<organism evidence="10 11">
    <name type="scientific">Xenorhabdus vietnamensis</name>
    <dbReference type="NCBI Taxonomy" id="351656"/>
    <lineage>
        <taxon>Bacteria</taxon>
        <taxon>Pseudomonadati</taxon>
        <taxon>Pseudomonadota</taxon>
        <taxon>Gammaproteobacteria</taxon>
        <taxon>Enterobacterales</taxon>
        <taxon>Morganellaceae</taxon>
        <taxon>Xenorhabdus</taxon>
    </lineage>
</organism>
<dbReference type="GO" id="GO:0015190">
    <property type="term" value="F:L-leucine transmembrane transporter activity"/>
    <property type="evidence" value="ECO:0007669"/>
    <property type="project" value="TreeGrafter"/>
</dbReference>
<keyword evidence="6 9" id="KW-0029">Amino-acid transport</keyword>
<dbReference type="InterPro" id="IPR004685">
    <property type="entry name" value="Brnchd-chn_aa_trnsp_Livcs"/>
</dbReference>
<comment type="subcellular location">
    <subcellularLocation>
        <location evidence="9">Cell inner membrane</location>
        <topology evidence="9">Multi-pass membrane protein</topology>
    </subcellularLocation>
    <subcellularLocation>
        <location evidence="1">Cell membrane</location>
        <topology evidence="1">Multi-pass membrane protein</topology>
    </subcellularLocation>
</comment>
<dbReference type="GO" id="GO:0015818">
    <property type="term" value="P:isoleucine transport"/>
    <property type="evidence" value="ECO:0007669"/>
    <property type="project" value="TreeGrafter"/>
</dbReference>
<keyword evidence="7 9" id="KW-1133">Transmembrane helix</keyword>
<dbReference type="STRING" id="351656.Xvie_01506"/>
<sequence length="68" mass="7173">MTYSLLSKDIWALGFMTFALFVGVGNIISPPIVGLQANEHVWSSTAGFLLIAVGLGTYADTVSIRGLA</sequence>
<proteinExistence type="inferred from homology"/>
<name>A0A1Y2SDY1_9GAMM</name>
<evidence type="ECO:0000256" key="3">
    <source>
        <dbReference type="ARBA" id="ARBA00022448"/>
    </source>
</evidence>
<evidence type="ECO:0000256" key="5">
    <source>
        <dbReference type="ARBA" id="ARBA00022692"/>
    </source>
</evidence>
<gene>
    <name evidence="10" type="ORF">Xvie_01506</name>
</gene>
<dbReference type="PANTHER" id="PTHR30588:SF0">
    <property type="entry name" value="BRANCHED-CHAIN AMINO ACID PERMEASE BRNQ"/>
    <property type="match status" value="1"/>
</dbReference>
<evidence type="ECO:0000256" key="6">
    <source>
        <dbReference type="ARBA" id="ARBA00022970"/>
    </source>
</evidence>
<keyword evidence="8 9" id="KW-0472">Membrane</keyword>
<keyword evidence="4" id="KW-1003">Cell membrane</keyword>
<evidence type="ECO:0000313" key="10">
    <source>
        <dbReference type="EMBL" id="OTA16827.1"/>
    </source>
</evidence>
<evidence type="ECO:0000256" key="1">
    <source>
        <dbReference type="ARBA" id="ARBA00004651"/>
    </source>
</evidence>
<dbReference type="GO" id="GO:0015820">
    <property type="term" value="P:L-leucine transport"/>
    <property type="evidence" value="ECO:0007669"/>
    <property type="project" value="TreeGrafter"/>
</dbReference>
<reference evidence="10 11" key="1">
    <citation type="submission" date="2016-10" db="EMBL/GenBank/DDBJ databases">
        <title>Systematic genetic and metabolomic analysis of Xenorhabdus and Photorhabdus spp., highlights the requirements for a dual symbiotic and pathogenic life style.</title>
        <authorList>
            <person name="Tobias N.J."/>
            <person name="Wolff H."/>
            <person name="Djahanschiri B."/>
            <person name="Pidot S.J."/>
            <person name="Stinear T.P."/>
            <person name="Ebersberger I."/>
            <person name="Bode H.B."/>
        </authorList>
    </citation>
    <scope>NUCLEOTIDE SEQUENCE [LARGE SCALE GENOMIC DNA]</scope>
    <source>
        <strain evidence="10 11">DSM 22392</strain>
    </source>
</reference>
<feature type="transmembrane region" description="Helical" evidence="9">
    <location>
        <begin position="41"/>
        <end position="59"/>
    </location>
</feature>
<keyword evidence="3 9" id="KW-0813">Transport</keyword>
<accession>A0A1Y2SDY1</accession>
<keyword evidence="11" id="KW-1185">Reference proteome</keyword>
<comment type="caution">
    <text evidence="10">The sequence shown here is derived from an EMBL/GenBank/DDBJ whole genome shotgun (WGS) entry which is preliminary data.</text>
</comment>
<evidence type="ECO:0000256" key="9">
    <source>
        <dbReference type="RuleBase" id="RU362122"/>
    </source>
</evidence>
<comment type="caution">
    <text evidence="9">Lacks conserved residue(s) required for the propagation of feature annotation.</text>
</comment>
<comment type="similarity">
    <text evidence="2 9">Belongs to the branched chain amino acid transporter family.</text>
</comment>
<dbReference type="OrthoDB" id="6446907at2"/>
<dbReference type="Pfam" id="PF05525">
    <property type="entry name" value="Branch_AA_trans"/>
    <property type="match status" value="1"/>
</dbReference>